<evidence type="ECO:0000313" key="3">
    <source>
        <dbReference type="Proteomes" id="UP000594263"/>
    </source>
</evidence>
<name>A0A7N0ZSP8_KALFE</name>
<evidence type="ECO:0000256" key="1">
    <source>
        <dbReference type="SAM" id="MobiDB-lite"/>
    </source>
</evidence>
<dbReference type="OMA" id="LYWPIPA"/>
<dbReference type="Proteomes" id="UP000594263">
    <property type="component" value="Unplaced"/>
</dbReference>
<protein>
    <submittedName>
        <fullName evidence="2">Uncharacterized protein</fullName>
    </submittedName>
</protein>
<accession>A0A7N0ZSP8</accession>
<dbReference type="PANTHER" id="PTHR33413:SF4">
    <property type="entry name" value="D-RIBOSE-BINDING PERIPLASMIC PROTEIN"/>
    <property type="match status" value="1"/>
</dbReference>
<dbReference type="PANTHER" id="PTHR33413">
    <property type="entry name" value="EXPRESSED PROTEIN"/>
    <property type="match status" value="1"/>
</dbReference>
<reference evidence="2" key="1">
    <citation type="submission" date="2021-01" db="UniProtKB">
        <authorList>
            <consortium name="EnsemblPlants"/>
        </authorList>
    </citation>
    <scope>IDENTIFICATION</scope>
</reference>
<keyword evidence="3" id="KW-1185">Reference proteome</keyword>
<dbReference type="Gramene" id="Kaladp0024s0745.1.v1.1">
    <property type="protein sequence ID" value="Kaladp0024s0745.1.v1.1"/>
    <property type="gene ID" value="Kaladp0024s0745.v1.1"/>
</dbReference>
<evidence type="ECO:0000313" key="2">
    <source>
        <dbReference type="EnsemblPlants" id="Kaladp0024s0745.1.v1.1"/>
    </source>
</evidence>
<dbReference type="EnsemblPlants" id="Kaladp0024s0745.1.v1.1">
    <property type="protein sequence ID" value="Kaladp0024s0745.1.v1.1"/>
    <property type="gene ID" value="Kaladp0024s0745.v1.1"/>
</dbReference>
<proteinExistence type="predicted"/>
<dbReference type="Pfam" id="PF14009">
    <property type="entry name" value="PADRE"/>
    <property type="match status" value="1"/>
</dbReference>
<feature type="compositionally biased region" description="Basic and acidic residues" evidence="1">
    <location>
        <begin position="104"/>
        <end position="141"/>
    </location>
</feature>
<feature type="region of interest" description="Disordered" evidence="1">
    <location>
        <begin position="103"/>
        <end position="170"/>
    </location>
</feature>
<organism evidence="2 3">
    <name type="scientific">Kalanchoe fedtschenkoi</name>
    <name type="common">Lavender scallops</name>
    <name type="synonym">South American air plant</name>
    <dbReference type="NCBI Taxonomy" id="63787"/>
    <lineage>
        <taxon>Eukaryota</taxon>
        <taxon>Viridiplantae</taxon>
        <taxon>Streptophyta</taxon>
        <taxon>Embryophyta</taxon>
        <taxon>Tracheophyta</taxon>
        <taxon>Spermatophyta</taxon>
        <taxon>Magnoliopsida</taxon>
        <taxon>eudicotyledons</taxon>
        <taxon>Gunneridae</taxon>
        <taxon>Pentapetalae</taxon>
        <taxon>Saxifragales</taxon>
        <taxon>Crassulaceae</taxon>
        <taxon>Kalanchoe</taxon>
    </lineage>
</organism>
<dbReference type="AlphaFoldDB" id="A0A7N0ZSP8"/>
<feature type="compositionally biased region" description="Polar residues" evidence="1">
    <location>
        <begin position="143"/>
        <end position="170"/>
    </location>
</feature>
<dbReference type="InterPro" id="IPR025322">
    <property type="entry name" value="PADRE_dom"/>
</dbReference>
<sequence length="170" mass="19330">MGNCQAIDAAALVIQHPSGRIERLYWQVSASEVMKMNPGHYVSLIIPLPMSEEEKKSDQKTVRFTKVKLLNPSDTLNLGHAYKLVTAQEVMKVLRAKKQGMMKRRQELHENLQKAHEMQGIESKRSDSGVLDKDTGHERQRSRTPSTSFAMSRSRSWRPSLQSIEEAVTN</sequence>